<dbReference type="EMBL" id="JAUJEA010000008">
    <property type="protein sequence ID" value="MDN5203836.1"/>
    <property type="molecule type" value="Genomic_DNA"/>
</dbReference>
<evidence type="ECO:0000313" key="2">
    <source>
        <dbReference type="Proteomes" id="UP001172082"/>
    </source>
</evidence>
<evidence type="ECO:0008006" key="3">
    <source>
        <dbReference type="Google" id="ProtNLM"/>
    </source>
</evidence>
<organism evidence="1 2">
    <name type="scientific">Splendidivirga corallicola</name>
    <dbReference type="NCBI Taxonomy" id="3051826"/>
    <lineage>
        <taxon>Bacteria</taxon>
        <taxon>Pseudomonadati</taxon>
        <taxon>Bacteroidota</taxon>
        <taxon>Cytophagia</taxon>
        <taxon>Cytophagales</taxon>
        <taxon>Splendidivirgaceae</taxon>
        <taxon>Splendidivirga</taxon>
    </lineage>
</organism>
<evidence type="ECO:0000313" key="1">
    <source>
        <dbReference type="EMBL" id="MDN5203836.1"/>
    </source>
</evidence>
<accession>A0ABT8KSW4</accession>
<name>A0ABT8KSW4_9BACT</name>
<dbReference type="SUPFAM" id="SSF159894">
    <property type="entry name" value="YgaC/TfoX-N like"/>
    <property type="match status" value="1"/>
</dbReference>
<protein>
    <recommendedName>
        <fullName evidence="3">DUF1801 domain-containing protein</fullName>
    </recommendedName>
</protein>
<dbReference type="Proteomes" id="UP001172082">
    <property type="component" value="Unassembled WGS sequence"/>
</dbReference>
<dbReference type="RefSeq" id="WP_346753859.1">
    <property type="nucleotide sequence ID" value="NZ_JAUJEA010000008.1"/>
</dbReference>
<comment type="caution">
    <text evidence="1">The sequence shown here is derived from an EMBL/GenBank/DDBJ whole genome shotgun (WGS) entry which is preliminary data.</text>
</comment>
<keyword evidence="2" id="KW-1185">Reference proteome</keyword>
<reference evidence="1" key="1">
    <citation type="submission" date="2023-06" db="EMBL/GenBank/DDBJ databases">
        <title>Genomic of Parafulvivirga corallium.</title>
        <authorList>
            <person name="Wang G."/>
        </authorList>
    </citation>
    <scope>NUCLEOTIDE SEQUENCE</scope>
    <source>
        <strain evidence="1">BMA10</strain>
    </source>
</reference>
<sequence length="105" mass="12267">MSKAKARFEQIGERMISQFENVQWGKMMSSPAIVYNKKVFAFYYDDGMTFRLGADFDLEGNGIHDYQLLNPFKNKGPLKGWFVIHDTQMDQWESLAKSAYELIKK</sequence>
<proteinExistence type="predicted"/>
<gene>
    <name evidence="1" type="ORF">QQ008_20765</name>
</gene>